<reference evidence="1" key="1">
    <citation type="submission" date="2018-05" db="EMBL/GenBank/DDBJ databases">
        <authorList>
            <person name="Lanie J.A."/>
            <person name="Ng W.-L."/>
            <person name="Kazmierczak K.M."/>
            <person name="Andrzejewski T.M."/>
            <person name="Davidsen T.M."/>
            <person name="Wayne K.J."/>
            <person name="Tettelin H."/>
            <person name="Glass J.I."/>
            <person name="Rusch D."/>
            <person name="Podicherti R."/>
            <person name="Tsui H.-C.T."/>
            <person name="Winkler M.E."/>
        </authorList>
    </citation>
    <scope>NUCLEOTIDE SEQUENCE</scope>
</reference>
<evidence type="ECO:0000313" key="1">
    <source>
        <dbReference type="EMBL" id="SVA73755.1"/>
    </source>
</evidence>
<name>A0A381Y9T2_9ZZZZ</name>
<accession>A0A381Y9T2</accession>
<evidence type="ECO:0008006" key="2">
    <source>
        <dbReference type="Google" id="ProtNLM"/>
    </source>
</evidence>
<gene>
    <name evidence="1" type="ORF">METZ01_LOCUS126609</name>
</gene>
<sequence>MMRYTSTIIAISLAALISSATAATAQFSAQSSNTPVGDNYKVELFGGLWEPSHDLTVASNAFGIVGTIIDAKRDLGIASRRFPEFRLRLRPGRKHRIRIDYLPIEYRATTAIERRIIFRGIAHEPGTSISSTLHWKTWRFGYEYDLIHRSRGYFGLIVEAKYTDLEASLDTSLGHEFVRARGPIPAIGAVLKVYPLPIFSIAGEITAFGLPDDPGSTGDSILGAFDANRFPYTGTYIDFDISGTLNFTKNFGAQIGYRSLDLNVSSNEDLAALKLTGPYIGAVVRY</sequence>
<dbReference type="EMBL" id="UINC01017711">
    <property type="protein sequence ID" value="SVA73755.1"/>
    <property type="molecule type" value="Genomic_DNA"/>
</dbReference>
<dbReference type="AlphaFoldDB" id="A0A381Y9T2"/>
<proteinExistence type="predicted"/>
<protein>
    <recommendedName>
        <fullName evidence="2">Outer membrane protein beta-barrel domain-containing protein</fullName>
    </recommendedName>
</protein>
<organism evidence="1">
    <name type="scientific">marine metagenome</name>
    <dbReference type="NCBI Taxonomy" id="408172"/>
    <lineage>
        <taxon>unclassified sequences</taxon>
        <taxon>metagenomes</taxon>
        <taxon>ecological metagenomes</taxon>
    </lineage>
</organism>